<proteinExistence type="inferred from homology"/>
<keyword evidence="7" id="KW-1015">Disulfide bond</keyword>
<dbReference type="PRINTS" id="PR01349">
    <property type="entry name" value="WNTPROTEIN"/>
</dbReference>
<comment type="function">
    <text evidence="10">Ligand for members of the frizzled family of seven transmembrane receptors.</text>
</comment>
<dbReference type="InterPro" id="IPR009143">
    <property type="entry name" value="Wnt6"/>
</dbReference>
<evidence type="ECO:0000256" key="2">
    <source>
        <dbReference type="ARBA" id="ARBA00005683"/>
    </source>
</evidence>
<dbReference type="Pfam" id="PF00110">
    <property type="entry name" value="wnt"/>
    <property type="match status" value="1"/>
</dbReference>
<evidence type="ECO:0000256" key="10">
    <source>
        <dbReference type="RuleBase" id="RU003500"/>
    </source>
</evidence>
<comment type="subcellular location">
    <subcellularLocation>
        <location evidence="1 10">Secreted</location>
        <location evidence="1 10">Extracellular space</location>
        <location evidence="1 10">Extracellular matrix</location>
    </subcellularLocation>
</comment>
<dbReference type="GO" id="GO:0060070">
    <property type="term" value="P:canonical Wnt signaling pathway"/>
    <property type="evidence" value="ECO:0007669"/>
    <property type="project" value="TreeGrafter"/>
</dbReference>
<evidence type="ECO:0000313" key="11">
    <source>
        <dbReference type="EMBL" id="CAH1788770.1"/>
    </source>
</evidence>
<evidence type="ECO:0000256" key="8">
    <source>
        <dbReference type="ARBA" id="ARBA00023180"/>
    </source>
</evidence>
<dbReference type="GO" id="GO:0030182">
    <property type="term" value="P:neuron differentiation"/>
    <property type="evidence" value="ECO:0007669"/>
    <property type="project" value="TreeGrafter"/>
</dbReference>
<dbReference type="GO" id="GO:0005125">
    <property type="term" value="F:cytokine activity"/>
    <property type="evidence" value="ECO:0007669"/>
    <property type="project" value="TreeGrafter"/>
</dbReference>
<protein>
    <recommendedName>
        <fullName evidence="10">Protein Wnt</fullName>
    </recommendedName>
</protein>
<evidence type="ECO:0000256" key="1">
    <source>
        <dbReference type="ARBA" id="ARBA00004498"/>
    </source>
</evidence>
<evidence type="ECO:0000256" key="5">
    <source>
        <dbReference type="ARBA" id="ARBA00022530"/>
    </source>
</evidence>
<comment type="similarity">
    <text evidence="2 10">Belongs to the Wnt family.</text>
</comment>
<dbReference type="InterPro" id="IPR005817">
    <property type="entry name" value="Wnt"/>
</dbReference>
<evidence type="ECO:0000256" key="3">
    <source>
        <dbReference type="ARBA" id="ARBA00022473"/>
    </source>
</evidence>
<keyword evidence="4" id="KW-0964">Secreted</keyword>
<dbReference type="SMART" id="SM00097">
    <property type="entry name" value="WNT1"/>
    <property type="match status" value="1"/>
</dbReference>
<keyword evidence="9" id="KW-0449">Lipoprotein</keyword>
<dbReference type="PROSITE" id="PS00246">
    <property type="entry name" value="WNT1"/>
    <property type="match status" value="1"/>
</dbReference>
<dbReference type="GO" id="GO:0005109">
    <property type="term" value="F:frizzled binding"/>
    <property type="evidence" value="ECO:0007669"/>
    <property type="project" value="TreeGrafter"/>
</dbReference>
<dbReference type="OrthoDB" id="5945655at2759"/>
<dbReference type="PANTHER" id="PTHR12027:SF72">
    <property type="entry name" value="PROTEIN WNT-6"/>
    <property type="match status" value="1"/>
</dbReference>
<evidence type="ECO:0000256" key="4">
    <source>
        <dbReference type="ARBA" id="ARBA00022525"/>
    </source>
</evidence>
<dbReference type="GO" id="GO:0045165">
    <property type="term" value="P:cell fate commitment"/>
    <property type="evidence" value="ECO:0007669"/>
    <property type="project" value="TreeGrafter"/>
</dbReference>
<keyword evidence="12" id="KW-1185">Reference proteome</keyword>
<evidence type="ECO:0000256" key="7">
    <source>
        <dbReference type="ARBA" id="ARBA00023157"/>
    </source>
</evidence>
<dbReference type="Gene3D" id="3.30.2460.20">
    <property type="match status" value="1"/>
</dbReference>
<name>A0A8J1UGU3_OWEFU</name>
<dbReference type="EMBL" id="CAIIXF020000007">
    <property type="protein sequence ID" value="CAH1788770.1"/>
    <property type="molecule type" value="Genomic_DNA"/>
</dbReference>
<dbReference type="InterPro" id="IPR018161">
    <property type="entry name" value="Wnt_CS"/>
</dbReference>
<dbReference type="GO" id="GO:0005615">
    <property type="term" value="C:extracellular space"/>
    <property type="evidence" value="ECO:0007669"/>
    <property type="project" value="TreeGrafter"/>
</dbReference>
<dbReference type="AlphaFoldDB" id="A0A8J1UGU3"/>
<evidence type="ECO:0000313" key="12">
    <source>
        <dbReference type="Proteomes" id="UP000749559"/>
    </source>
</evidence>
<comment type="caution">
    <text evidence="11">The sequence shown here is derived from an EMBL/GenBank/DDBJ whole genome shotgun (WGS) entry which is preliminary data.</text>
</comment>
<evidence type="ECO:0000256" key="9">
    <source>
        <dbReference type="ARBA" id="ARBA00023288"/>
    </source>
</evidence>
<keyword evidence="5" id="KW-0272">Extracellular matrix</keyword>
<accession>A0A8J1UGU3</accession>
<keyword evidence="8" id="KW-0325">Glycoprotein</keyword>
<reference evidence="11" key="1">
    <citation type="submission" date="2022-03" db="EMBL/GenBank/DDBJ databases">
        <authorList>
            <person name="Martin C."/>
        </authorList>
    </citation>
    <scope>NUCLEOTIDE SEQUENCE</scope>
</reference>
<keyword evidence="3 10" id="KW-0217">Developmental protein</keyword>
<dbReference type="InterPro" id="IPR043158">
    <property type="entry name" value="Wnt_C"/>
</dbReference>
<dbReference type="Proteomes" id="UP000749559">
    <property type="component" value="Unassembled WGS sequence"/>
</dbReference>
<dbReference type="PANTHER" id="PTHR12027">
    <property type="entry name" value="WNT RELATED"/>
    <property type="match status" value="1"/>
</dbReference>
<keyword evidence="6 10" id="KW-0879">Wnt signaling pathway</keyword>
<gene>
    <name evidence="11" type="ORF">OFUS_LOCUS14239</name>
</gene>
<sequence>MKVQGILVGLYFYLICPTNIFGLWWAVGSPLVVLDPNSICRKSKRLAGKQREICKKEPEIVREVANGAKLALKECQWQFRKRRWNCDTKHHFSRVLLRDTRETAFINAVTAAGVVYTVTQACSMGHLMQCSCESEYRDISKDDKWVWGGCGDNVKFGYIKSAEFMDARPKKKRVDLRTLILQHNNEAGRLAVKQNMRKECKCHGLSGTCTLKTCWRKMPIFRHVGNIIKKAFDSSAKVQITNDGKRIIPEKDSIKRPTREDLVYSEKSPSYCNKNRKYGSLGTRGRECDPNHEGVGGCGILCCNRGYTKNQITVRENCKCRFHWCCEVICETCVTKKTVHKCN</sequence>
<dbReference type="FunFam" id="3.30.2460.20:FF:000001">
    <property type="entry name" value="Wnt homolog"/>
    <property type="match status" value="1"/>
</dbReference>
<evidence type="ECO:0000256" key="6">
    <source>
        <dbReference type="ARBA" id="ARBA00022687"/>
    </source>
</evidence>
<organism evidence="11 12">
    <name type="scientific">Owenia fusiformis</name>
    <name type="common">Polychaete worm</name>
    <dbReference type="NCBI Taxonomy" id="6347"/>
    <lineage>
        <taxon>Eukaryota</taxon>
        <taxon>Metazoa</taxon>
        <taxon>Spiralia</taxon>
        <taxon>Lophotrochozoa</taxon>
        <taxon>Annelida</taxon>
        <taxon>Polychaeta</taxon>
        <taxon>Sedentaria</taxon>
        <taxon>Canalipalpata</taxon>
        <taxon>Sabellida</taxon>
        <taxon>Oweniida</taxon>
        <taxon>Oweniidae</taxon>
        <taxon>Owenia</taxon>
    </lineage>
</organism>
<dbReference type="CDD" id="cd19338">
    <property type="entry name" value="Wnt_Wnt6"/>
    <property type="match status" value="1"/>
</dbReference>